<gene>
    <name evidence="2" type="ORF">LEA_09166</name>
</gene>
<dbReference type="SUPFAM" id="SSF64005">
    <property type="entry name" value="Undecaprenyl diphosphate synthase"/>
    <property type="match status" value="1"/>
</dbReference>
<protein>
    <submittedName>
        <fullName evidence="2">Di-trans-poly-cis-decaprenylcistransferase-like protein</fullName>
        <ecNumber evidence="2">2.5.1.-</ecNumber>
    </submittedName>
</protein>
<dbReference type="EC" id="2.5.1.-" evidence="2"/>
<dbReference type="InterPro" id="IPR036424">
    <property type="entry name" value="UPP_synth-like_sf"/>
</dbReference>
<name>K1TJH5_9ZZZZ</name>
<sequence length="49" mass="5376">MAMVAGATERGKERSYGHQAGVDTVRRITSECTEVRGKVVSPLYFSTEN</sequence>
<keyword evidence="1 2" id="KW-0808">Transferase</keyword>
<dbReference type="GO" id="GO:0016765">
    <property type="term" value="F:transferase activity, transferring alkyl or aryl (other than methyl) groups"/>
    <property type="evidence" value="ECO:0007669"/>
    <property type="project" value="InterPro"/>
</dbReference>
<proteinExistence type="predicted"/>
<dbReference type="AlphaFoldDB" id="K1TJH5"/>
<evidence type="ECO:0000256" key="1">
    <source>
        <dbReference type="ARBA" id="ARBA00022679"/>
    </source>
</evidence>
<evidence type="ECO:0000313" key="2">
    <source>
        <dbReference type="EMBL" id="EKC67709.1"/>
    </source>
</evidence>
<feature type="non-terminal residue" evidence="2">
    <location>
        <position position="49"/>
    </location>
</feature>
<accession>K1TJH5</accession>
<comment type="caution">
    <text evidence="2">The sequence shown here is derived from an EMBL/GenBank/DDBJ whole genome shotgun (WGS) entry which is preliminary data.</text>
</comment>
<dbReference type="Gene3D" id="3.40.1180.10">
    <property type="entry name" value="Decaprenyl diphosphate synthase-like"/>
    <property type="match status" value="1"/>
</dbReference>
<organism evidence="2">
    <name type="scientific">human gut metagenome</name>
    <dbReference type="NCBI Taxonomy" id="408170"/>
    <lineage>
        <taxon>unclassified sequences</taxon>
        <taxon>metagenomes</taxon>
        <taxon>organismal metagenomes</taxon>
    </lineage>
</organism>
<dbReference type="Pfam" id="PF01255">
    <property type="entry name" value="Prenyltransf"/>
    <property type="match status" value="1"/>
</dbReference>
<reference evidence="2" key="1">
    <citation type="journal article" date="2013" name="Environ. Microbiol.">
        <title>Microbiota from the distal guts of lean and obese adolescents exhibit partial functional redundancy besides clear differences in community structure.</title>
        <authorList>
            <person name="Ferrer M."/>
            <person name="Ruiz A."/>
            <person name="Lanza F."/>
            <person name="Haange S.B."/>
            <person name="Oberbach A."/>
            <person name="Till H."/>
            <person name="Bargiela R."/>
            <person name="Campoy C."/>
            <person name="Segura M.T."/>
            <person name="Richter M."/>
            <person name="von Bergen M."/>
            <person name="Seifert J."/>
            <person name="Suarez A."/>
        </authorList>
    </citation>
    <scope>NUCLEOTIDE SEQUENCE</scope>
</reference>
<dbReference type="EMBL" id="AJWY01006128">
    <property type="protein sequence ID" value="EKC67709.1"/>
    <property type="molecule type" value="Genomic_DNA"/>
</dbReference>
<dbReference type="InterPro" id="IPR001441">
    <property type="entry name" value="UPP_synth-like"/>
</dbReference>